<evidence type="ECO:0000313" key="7">
    <source>
        <dbReference type="EnsemblMetazoa" id="AATE017680-PA.1"/>
    </source>
</evidence>
<evidence type="ECO:0000256" key="4">
    <source>
        <dbReference type="ARBA" id="ARBA00023065"/>
    </source>
</evidence>
<dbReference type="VEuPathDB" id="VectorBase:AATE017680"/>
<keyword evidence="2 6" id="KW-0813">Transport</keyword>
<reference evidence="7" key="1">
    <citation type="submission" date="2022-08" db="UniProtKB">
        <authorList>
            <consortium name="EnsemblMetazoa"/>
        </authorList>
    </citation>
    <scope>IDENTIFICATION</scope>
    <source>
        <strain evidence="7">EBRO</strain>
    </source>
</reference>
<dbReference type="AlphaFoldDB" id="A0A182JGJ4"/>
<dbReference type="EnsemblMetazoa" id="AATE017680-RA">
    <property type="protein sequence ID" value="AATE017680-PA.1"/>
    <property type="gene ID" value="AATE017680"/>
</dbReference>
<proteinExistence type="inferred from homology"/>
<dbReference type="InterPro" id="IPR035067">
    <property type="entry name" value="V-type_ATPase_csu/dsu"/>
</dbReference>
<evidence type="ECO:0000256" key="2">
    <source>
        <dbReference type="ARBA" id="ARBA00022448"/>
    </source>
</evidence>
<dbReference type="InterPro" id="IPR044911">
    <property type="entry name" value="V-type_ATPase_csu/dsu_dom_3"/>
</dbReference>
<dbReference type="GO" id="GO:0033179">
    <property type="term" value="C:proton-transporting V-type ATPase, V0 domain"/>
    <property type="evidence" value="ECO:0007669"/>
    <property type="project" value="InterPro"/>
</dbReference>
<keyword evidence="4 6" id="KW-0406">Ion transport</keyword>
<sequence length="393" mass="44140">MTVSNATHVTLRNVGFNLSGNFTCEVTADAPSFYTGVATNVLTVVVMSGFMFNIDGGYLEGLARGFKNGILKQVDYLNLVQCETLEDLKLHLRSTHNNNFMADETGPLTASGIDENLRQTLVTEFQYMRNQAVEPLASFLDFCTFGYMIENTILLMAGALHQRPASQLVAKCHPLGLFEQMEAINEAYSPAELYRAILIDTPLASFIDDSLSEQDLDELNVEITRNTLHKSYLEAFHRFCTRLGGTTATVMCEILAFEADRRAIVITINAFGTGLSKEDCAKLYPTCGHLYPDGLAALARAADCEQVKTVVSFYPQYADLFDDASDPAARTLEERFYVKETTMHVRSFMHQFHFGVFYSYLRLKEQEFRNIIWIAECIAQKNRAKIENYISIG</sequence>
<dbReference type="GO" id="GO:0007430">
    <property type="term" value="P:terminal branching, open tracheal system"/>
    <property type="evidence" value="ECO:0007669"/>
    <property type="project" value="UniProtKB-ARBA"/>
</dbReference>
<comment type="similarity">
    <text evidence="1 6">Belongs to the V-ATPase V0D/AC39 subunit family.</text>
</comment>
<dbReference type="PIRSF" id="PIRSF018497">
    <property type="entry name" value="V-ATP_synth_D"/>
    <property type="match status" value="1"/>
</dbReference>
<dbReference type="InterPro" id="IPR002843">
    <property type="entry name" value="ATPase_V0-cplx_csu/dsu"/>
</dbReference>
<dbReference type="Gene3D" id="1.10.132.50">
    <property type="entry name" value="ATP synthase (C/AC39) subunit, domain 3"/>
    <property type="match status" value="1"/>
</dbReference>
<evidence type="ECO:0000256" key="5">
    <source>
        <dbReference type="ARBA" id="ARBA00046957"/>
    </source>
</evidence>
<name>A0A182JGJ4_ANOAO</name>
<dbReference type="InterPro" id="IPR016727">
    <property type="entry name" value="ATPase_V0-cplx_dsu"/>
</dbReference>
<dbReference type="SUPFAM" id="SSF103486">
    <property type="entry name" value="V-type ATP synthase subunit C"/>
    <property type="match status" value="1"/>
</dbReference>
<comment type="subunit">
    <text evidence="5">V-ATPase is a heteromultimeric enzyme made up of two complexes: the ATP-hydrolytic V1 complex and the proton translocation V0 complex. The V1 complex consists of three catalytic AB heterodimers that form a heterohexamer, three peripheral stalks each consisting of EG heterodimers, one central rotor including subunits D and F, and the regulatory subunits C and H. The proton translocation complex V0 consists of the proton transport subunit a, a ring of proteolipid subunits c9c'', rotary subunit d, subunits e and f, and the accessory subunits VhaAC45 and ATP6AP2.</text>
</comment>
<dbReference type="STRING" id="41427.A0A182JGJ4"/>
<comment type="function">
    <text evidence="6">Subunit of the V0 complex of vacuolar(H+)-ATPase (V-ATPase), a multisubunit enzyme composed of a peripheral complex (V1) that hydrolyzes ATP and a membrane integral complex (V0) that translocates protons. V-ATPase is responsible for acidifying and maintaining the pH of intracellular compartments and in some cell types, is targeted to the plasma membrane, where it is responsible for acidifying the extracellular environment.</text>
</comment>
<evidence type="ECO:0000256" key="1">
    <source>
        <dbReference type="ARBA" id="ARBA00006709"/>
    </source>
</evidence>
<keyword evidence="3 6" id="KW-0375">Hydrogen ion transport</keyword>
<dbReference type="GO" id="GO:0046961">
    <property type="term" value="F:proton-transporting ATPase activity, rotational mechanism"/>
    <property type="evidence" value="ECO:0007669"/>
    <property type="project" value="InterPro"/>
</dbReference>
<organism evidence="7">
    <name type="scientific">Anopheles atroparvus</name>
    <name type="common">European mosquito</name>
    <dbReference type="NCBI Taxonomy" id="41427"/>
    <lineage>
        <taxon>Eukaryota</taxon>
        <taxon>Metazoa</taxon>
        <taxon>Ecdysozoa</taxon>
        <taxon>Arthropoda</taxon>
        <taxon>Hexapoda</taxon>
        <taxon>Insecta</taxon>
        <taxon>Pterygota</taxon>
        <taxon>Neoptera</taxon>
        <taxon>Endopterygota</taxon>
        <taxon>Diptera</taxon>
        <taxon>Nematocera</taxon>
        <taxon>Culicoidea</taxon>
        <taxon>Culicidae</taxon>
        <taxon>Anophelinae</taxon>
        <taxon>Anopheles</taxon>
    </lineage>
</organism>
<protein>
    <recommendedName>
        <fullName evidence="6">V-type proton ATPase subunit</fullName>
    </recommendedName>
</protein>
<dbReference type="PANTHER" id="PTHR11028">
    <property type="entry name" value="VACUOLAR ATP SYNTHASE SUBUNIT AC39"/>
    <property type="match status" value="1"/>
</dbReference>
<evidence type="ECO:0000256" key="3">
    <source>
        <dbReference type="ARBA" id="ARBA00022781"/>
    </source>
</evidence>
<dbReference type="Gene3D" id="1.20.1690.10">
    <property type="entry name" value="V-type ATP synthase subunit C domain"/>
    <property type="match status" value="2"/>
</dbReference>
<evidence type="ECO:0000256" key="6">
    <source>
        <dbReference type="PIRNR" id="PIRNR018497"/>
    </source>
</evidence>
<dbReference type="InterPro" id="IPR036079">
    <property type="entry name" value="ATPase_csu/dsu_sf"/>
</dbReference>
<dbReference type="Pfam" id="PF01992">
    <property type="entry name" value="vATP-synt_AC39"/>
    <property type="match status" value="1"/>
</dbReference>
<accession>A0A182JGJ4</accession>
<dbReference type="FunFam" id="1.20.1690.10:FF:000001">
    <property type="entry name" value="V-type proton ATPase subunit"/>
    <property type="match status" value="1"/>
</dbReference>